<dbReference type="EMBL" id="OZ034834">
    <property type="protein sequence ID" value="CAL1676010.1"/>
    <property type="molecule type" value="Genomic_DNA"/>
</dbReference>
<organism evidence="1 2">
    <name type="scientific">Lasius platythorax</name>
    <dbReference type="NCBI Taxonomy" id="488582"/>
    <lineage>
        <taxon>Eukaryota</taxon>
        <taxon>Metazoa</taxon>
        <taxon>Ecdysozoa</taxon>
        <taxon>Arthropoda</taxon>
        <taxon>Hexapoda</taxon>
        <taxon>Insecta</taxon>
        <taxon>Pterygota</taxon>
        <taxon>Neoptera</taxon>
        <taxon>Endopterygota</taxon>
        <taxon>Hymenoptera</taxon>
        <taxon>Apocrita</taxon>
        <taxon>Aculeata</taxon>
        <taxon>Formicoidea</taxon>
        <taxon>Formicidae</taxon>
        <taxon>Formicinae</taxon>
        <taxon>Lasius</taxon>
        <taxon>Lasius</taxon>
    </lineage>
</organism>
<dbReference type="Proteomes" id="UP001497644">
    <property type="component" value="Chromosome 11"/>
</dbReference>
<protein>
    <submittedName>
        <fullName evidence="1">Uncharacterized protein</fullName>
    </submittedName>
</protein>
<sequence length="135" mass="15021">MVPSTFPATSRVIIGNYRLGNCMRSRLVPIATSVAKRAVSAVRNVDGSPWRASTWWRRPVSEVVAPEAAEAVVLAMRRVVATRAAEAAEYHPDYPSRWDIEKLVKNIRSIYSPLASRIAPNGYVPYVLCAVRIRV</sequence>
<evidence type="ECO:0000313" key="2">
    <source>
        <dbReference type="Proteomes" id="UP001497644"/>
    </source>
</evidence>
<proteinExistence type="predicted"/>
<accession>A0AAV2N9I8</accession>
<keyword evidence="2" id="KW-1185">Reference proteome</keyword>
<name>A0AAV2N9I8_9HYME</name>
<dbReference type="AlphaFoldDB" id="A0AAV2N9I8"/>
<reference evidence="1" key="1">
    <citation type="submission" date="2024-04" db="EMBL/GenBank/DDBJ databases">
        <authorList>
            <consortium name="Molecular Ecology Group"/>
        </authorList>
    </citation>
    <scope>NUCLEOTIDE SEQUENCE</scope>
</reference>
<evidence type="ECO:0000313" key="1">
    <source>
        <dbReference type="EMBL" id="CAL1676010.1"/>
    </source>
</evidence>
<gene>
    <name evidence="1" type="ORF">LPLAT_LOCUS2274</name>
</gene>